<proteinExistence type="predicted"/>
<organism evidence="1">
    <name type="scientific">marine sediment metagenome</name>
    <dbReference type="NCBI Taxonomy" id="412755"/>
    <lineage>
        <taxon>unclassified sequences</taxon>
        <taxon>metagenomes</taxon>
        <taxon>ecological metagenomes</taxon>
    </lineage>
</organism>
<sequence>TLGWQDYDVSGSGFVSDHFCVELWQTAGFGYICSDTEGTLHYMSEVSTDRGVTWPIWADMNFMIRASVTPVSIPATVDIDPDTLNLKSNGQWITAYIELPGYDVNDIDMASIMLTTDFDEGFTKEVDLEAPIAFGDYDEDGIPDLMVKFDRAALVNHLGEPDIDGGDKFYNVLLTVTGKLLDETPFGGTDIIRVLER</sequence>
<comment type="caution">
    <text evidence="1">The sequence shown here is derived from an EMBL/GenBank/DDBJ whole genome shotgun (WGS) entry which is preliminary data.</text>
</comment>
<accession>X1I6C8</accession>
<feature type="non-terminal residue" evidence="1">
    <location>
        <position position="1"/>
    </location>
</feature>
<gene>
    <name evidence="1" type="ORF">S03H2_31381</name>
</gene>
<dbReference type="AlphaFoldDB" id="X1I6C8"/>
<reference evidence="1" key="1">
    <citation type="journal article" date="2014" name="Front. Microbiol.">
        <title>High frequency of phylogenetically diverse reductive dehalogenase-homologous genes in deep subseafloor sedimentary metagenomes.</title>
        <authorList>
            <person name="Kawai M."/>
            <person name="Futagami T."/>
            <person name="Toyoda A."/>
            <person name="Takaki Y."/>
            <person name="Nishi S."/>
            <person name="Hori S."/>
            <person name="Arai W."/>
            <person name="Tsubouchi T."/>
            <person name="Morono Y."/>
            <person name="Uchiyama I."/>
            <person name="Ito T."/>
            <person name="Fujiyama A."/>
            <person name="Inagaki F."/>
            <person name="Takami H."/>
        </authorList>
    </citation>
    <scope>NUCLEOTIDE SEQUENCE</scope>
    <source>
        <strain evidence="1">Expedition CK06-06</strain>
    </source>
</reference>
<evidence type="ECO:0000313" key="1">
    <source>
        <dbReference type="EMBL" id="GAH61654.1"/>
    </source>
</evidence>
<name>X1I6C8_9ZZZZ</name>
<protein>
    <submittedName>
        <fullName evidence="1">Uncharacterized protein</fullName>
    </submittedName>
</protein>
<dbReference type="EMBL" id="BARU01019025">
    <property type="protein sequence ID" value="GAH61654.1"/>
    <property type="molecule type" value="Genomic_DNA"/>
</dbReference>